<feature type="non-terminal residue" evidence="1">
    <location>
        <position position="1"/>
    </location>
</feature>
<protein>
    <submittedName>
        <fullName evidence="1">Uncharacterized protein</fullName>
    </submittedName>
</protein>
<dbReference type="RefSeq" id="WP_284573067.1">
    <property type="nucleotide sequence ID" value="NZ_JASNUK010000017.1"/>
</dbReference>
<gene>
    <name evidence="1" type="ORF">QPX45_11385</name>
</gene>
<evidence type="ECO:0000313" key="1">
    <source>
        <dbReference type="EMBL" id="MDK4301819.1"/>
    </source>
</evidence>
<evidence type="ECO:0000313" key="2">
    <source>
        <dbReference type="Proteomes" id="UP001243856"/>
    </source>
</evidence>
<comment type="caution">
    <text evidence="1">The sequence shown here is derived from an EMBL/GenBank/DDBJ whole genome shotgun (WGS) entry which is preliminary data.</text>
</comment>
<dbReference type="Proteomes" id="UP001243856">
    <property type="component" value="Unassembled WGS sequence"/>
</dbReference>
<keyword evidence="2" id="KW-1185">Reference proteome</keyword>
<organism evidence="1 2">
    <name type="scientific">Corynebacterium propinquum</name>
    <dbReference type="NCBI Taxonomy" id="43769"/>
    <lineage>
        <taxon>Bacteria</taxon>
        <taxon>Bacillati</taxon>
        <taxon>Actinomycetota</taxon>
        <taxon>Actinomycetes</taxon>
        <taxon>Mycobacteriales</taxon>
        <taxon>Corynebacteriaceae</taxon>
        <taxon>Corynebacterium</taxon>
    </lineage>
</organism>
<proteinExistence type="predicted"/>
<accession>A0ABT7G516</accession>
<dbReference type="EMBL" id="JASNVK010000037">
    <property type="protein sequence ID" value="MDK4301819.1"/>
    <property type="molecule type" value="Genomic_DNA"/>
</dbReference>
<sequence length="66" mass="6443">NVSESNSMSRLSTLVNNDQITFEQVHSPVMATPAAFGAGVVAGAKACGALVGAAGVGAAIAKAIKD</sequence>
<name>A0ABT7G516_9CORY</name>
<reference evidence="1 2" key="1">
    <citation type="submission" date="2023-05" db="EMBL/GenBank/DDBJ databases">
        <title>Metabolic capabilities are highly conserved among human nasal-associated Corynebacterium species in pangenomic analyses.</title>
        <authorList>
            <person name="Tran T.H."/>
            <person name="Roberts A.Q."/>
            <person name="Escapa I.F."/>
            <person name="Gao W."/>
            <person name="Conlan S."/>
            <person name="Kong H."/>
            <person name="Segre J.A."/>
            <person name="Kelly M.S."/>
            <person name="Lemon K.P."/>
        </authorList>
    </citation>
    <scope>NUCLEOTIDE SEQUENCE [LARGE SCALE GENOMIC DNA]</scope>
    <source>
        <strain evidence="1 2">KPL2811</strain>
    </source>
</reference>